<dbReference type="eggNOG" id="KOG2171">
    <property type="taxonomic scope" value="Eukaryota"/>
</dbReference>
<dbReference type="SMART" id="SM01349">
    <property type="entry name" value="TOG"/>
    <property type="match status" value="1"/>
</dbReference>
<evidence type="ECO:0000256" key="1">
    <source>
        <dbReference type="ARBA" id="ARBA00004496"/>
    </source>
</evidence>
<evidence type="ECO:0000313" key="7">
    <source>
        <dbReference type="Proteomes" id="UP000189701"/>
    </source>
</evidence>
<keyword evidence="3" id="KW-0963">Cytoplasm</keyword>
<reference evidence="8" key="2">
    <citation type="submission" date="2025-08" db="UniProtKB">
        <authorList>
            <consortium name="RefSeq"/>
        </authorList>
    </citation>
    <scope>IDENTIFICATION</scope>
    <source>
        <tissue evidence="8">Leaf</tissue>
    </source>
</reference>
<dbReference type="Gene3D" id="1.25.10.10">
    <property type="entry name" value="Leucine-rich Repeat Variant"/>
    <property type="match status" value="1"/>
</dbReference>
<dbReference type="Pfam" id="PF25574">
    <property type="entry name" value="TPR_IMB1"/>
    <property type="match status" value="1"/>
</dbReference>
<proteinExistence type="predicted"/>
<dbReference type="Proteomes" id="UP000189701">
    <property type="component" value="Unplaced"/>
</dbReference>
<dbReference type="SUPFAM" id="SSF48371">
    <property type="entry name" value="ARM repeat"/>
    <property type="match status" value="1"/>
</dbReference>
<dbReference type="InterPro" id="IPR040122">
    <property type="entry name" value="Importin_beta"/>
</dbReference>
<feature type="domain" description="TOG" evidence="6">
    <location>
        <begin position="158"/>
        <end position="402"/>
    </location>
</feature>
<dbReference type="RefSeq" id="XP_009784624.1">
    <property type="nucleotide sequence ID" value="XM_009786322.1"/>
</dbReference>
<dbReference type="GO" id="GO:0005737">
    <property type="term" value="C:cytoplasm"/>
    <property type="evidence" value="ECO:0007669"/>
    <property type="project" value="UniProtKB-SubCell"/>
</dbReference>
<evidence type="ECO:0000256" key="2">
    <source>
        <dbReference type="ARBA" id="ARBA00022448"/>
    </source>
</evidence>
<dbReference type="GO" id="GO:0006606">
    <property type="term" value="P:protein import into nucleus"/>
    <property type="evidence" value="ECO:0007669"/>
    <property type="project" value="InterPro"/>
</dbReference>
<evidence type="ECO:0000313" key="8">
    <source>
        <dbReference type="RefSeq" id="XP_009784624.1"/>
    </source>
</evidence>
<dbReference type="Pfam" id="PF18808">
    <property type="entry name" value="Importin_rep_4"/>
    <property type="match status" value="1"/>
</dbReference>
<name>A0A1U7XCF7_NICSY</name>
<evidence type="ECO:0000256" key="5">
    <source>
        <dbReference type="ARBA" id="ARBA00022927"/>
    </source>
</evidence>
<evidence type="ECO:0000259" key="6">
    <source>
        <dbReference type="SMART" id="SM01349"/>
    </source>
</evidence>
<feature type="non-terminal residue" evidence="8">
    <location>
        <position position="1"/>
    </location>
</feature>
<dbReference type="GO" id="GO:0005634">
    <property type="term" value="C:nucleus"/>
    <property type="evidence" value="ECO:0007669"/>
    <property type="project" value="UniProtKB-SubCell"/>
</dbReference>
<comment type="subcellular location">
    <subcellularLocation>
        <location evidence="1">Cytoplasm</location>
    </subcellularLocation>
</comment>
<sequence length="805" mass="91419">NAVLTTAFRFIRCLPSLNERQLFQNLLPATLRMLTDAMSNSENVLAQDVLSFFTKLAKNEPRFLRTQLADVVNTMFEIAEAKSLKEPTRHMAVSFVLKLLEGKEKALGMLQKLPWFTNTFLEILFNLLLDIKDEPHWHTAETNNENAGVTKGYYFGCSGLEQLSKALGDKTIAPVAIEQLSAYLVAPEWEKRHAALIALFYIVEGSSKVMINYLEQLVNMVLQPFQDPHPRVRWAAIRSIAWWSIEFFPDLQEKYHNHVLPALASAMDDFQNPRVQAHASVAVMKFCISKKPETLVPYLDGILNKLLVLLQTDNQMVQEAALDALGYIADFSKEHFQKYYDFVTPHLKALLVNANDKSNHIIRSKAMECISFVGIAVGKEKFRDDLHQAMEVLKSLQESRVKELDTIVYILQAWSRICQCVGKDFLPYMSTVMPFLVECAQLEPDKTVFTNGPYSSTQKVKLWDELICIKGSDLLYAKFVACSNLALYALSMKEDFYPWIPQAASIFAPLLKFYMHNNIRNNAARGLYVLLRSAKLAVENGAAQGGESYFKQLSGNIILALGDALYSEPETKLCAYILRSLGNCLQICGPLLNEEQVCSIIGDIKHVITEISRRKGELTERAKSKDFDVEAAELLREEREQEDEVFENVGHILVTLIETFKAAFLPFFYELSSYLMPSESKDKTAAERITCFFIFDKLVEYCGEEALKYFNIYLPFLLEARNDEIPLVRQNALFGLGLCAEYAGSVFRPFVGEALPRINVVIMHFRAREVENELAYDNAISALDKILQFHRETIDSAQVCTSDNH</sequence>
<dbReference type="InterPro" id="IPR011989">
    <property type="entry name" value="ARM-like"/>
</dbReference>
<organism evidence="7 8">
    <name type="scientific">Nicotiana sylvestris</name>
    <name type="common">Wood tobacco</name>
    <name type="synonym">South American tobacco</name>
    <dbReference type="NCBI Taxonomy" id="4096"/>
    <lineage>
        <taxon>Eukaryota</taxon>
        <taxon>Viridiplantae</taxon>
        <taxon>Streptophyta</taxon>
        <taxon>Embryophyta</taxon>
        <taxon>Tracheophyta</taxon>
        <taxon>Spermatophyta</taxon>
        <taxon>Magnoliopsida</taxon>
        <taxon>eudicotyledons</taxon>
        <taxon>Gunneridae</taxon>
        <taxon>Pentapetalae</taxon>
        <taxon>asterids</taxon>
        <taxon>lamiids</taxon>
        <taxon>Solanales</taxon>
        <taxon>Solanaceae</taxon>
        <taxon>Nicotianoideae</taxon>
        <taxon>Nicotianeae</taxon>
        <taxon>Nicotiana</taxon>
    </lineage>
</organism>
<keyword evidence="4" id="KW-0677">Repeat</keyword>
<protein>
    <submittedName>
        <fullName evidence="8">Importin-5-like</fullName>
    </submittedName>
</protein>
<keyword evidence="5" id="KW-0653">Protein transport</keyword>
<dbReference type="InterPro" id="IPR034085">
    <property type="entry name" value="TOG"/>
</dbReference>
<dbReference type="Pfam" id="PF18829">
    <property type="entry name" value="Importin_rep_6"/>
    <property type="match status" value="1"/>
</dbReference>
<dbReference type="InterPro" id="IPR041653">
    <property type="entry name" value="Importin_rep_4"/>
</dbReference>
<keyword evidence="7" id="KW-1185">Reference proteome</keyword>
<accession>A0A1U7XCF7</accession>
<keyword evidence="2" id="KW-0813">Transport</keyword>
<evidence type="ECO:0000256" key="4">
    <source>
        <dbReference type="ARBA" id="ARBA00022737"/>
    </source>
</evidence>
<reference evidence="7" key="1">
    <citation type="journal article" date="2013" name="Genome Biol.">
        <title>Reference genomes and transcriptomes of Nicotiana sylvestris and Nicotiana tomentosiformis.</title>
        <authorList>
            <person name="Sierro N."/>
            <person name="Battey J.N."/>
            <person name="Ouadi S."/>
            <person name="Bovet L."/>
            <person name="Goepfert S."/>
            <person name="Bakaher N."/>
            <person name="Peitsch M.C."/>
            <person name="Ivanov N.V."/>
        </authorList>
    </citation>
    <scope>NUCLEOTIDE SEQUENCE [LARGE SCALE GENOMIC DNA]</scope>
</reference>
<dbReference type="InterPro" id="IPR058584">
    <property type="entry name" value="IMB1_TNPO1-like_TPR"/>
</dbReference>
<gene>
    <name evidence="8" type="primary">LOC104233014</name>
</gene>
<evidence type="ECO:0000256" key="3">
    <source>
        <dbReference type="ARBA" id="ARBA00022490"/>
    </source>
</evidence>
<dbReference type="InterPro" id="IPR016024">
    <property type="entry name" value="ARM-type_fold"/>
</dbReference>
<dbReference type="PANTHER" id="PTHR10527">
    <property type="entry name" value="IMPORTIN BETA"/>
    <property type="match status" value="1"/>
</dbReference>
<dbReference type="AlphaFoldDB" id="A0A1U7XCF7"/>
<dbReference type="InterPro" id="IPR041389">
    <property type="entry name" value="Importin_rep_6"/>
</dbReference>
<dbReference type="STRING" id="4096.A0A1U7XCF7"/>